<dbReference type="EMBL" id="JBIBSM010000017">
    <property type="protein sequence ID" value="MFF8279869.1"/>
    <property type="molecule type" value="Genomic_DNA"/>
</dbReference>
<comment type="caution">
    <text evidence="1">The sequence shown here is derived from an EMBL/GenBank/DDBJ whole genome shotgun (WGS) entry which is preliminary data.</text>
</comment>
<evidence type="ECO:0000313" key="2">
    <source>
        <dbReference type="Proteomes" id="UP001603013"/>
    </source>
</evidence>
<dbReference type="InterPro" id="IPR021295">
    <property type="entry name" value="DUF2867"/>
</dbReference>
<dbReference type="Pfam" id="PF11066">
    <property type="entry name" value="DUF2867"/>
    <property type="match status" value="1"/>
</dbReference>
<accession>A0ABW6YJ51</accession>
<keyword evidence="2" id="KW-1185">Reference proteome</keyword>
<organism evidence="1 2">
    <name type="scientific">Streptomyces lateritius</name>
    <dbReference type="NCBI Taxonomy" id="67313"/>
    <lineage>
        <taxon>Bacteria</taxon>
        <taxon>Bacillati</taxon>
        <taxon>Actinomycetota</taxon>
        <taxon>Actinomycetes</taxon>
        <taxon>Kitasatosporales</taxon>
        <taxon>Streptomycetaceae</taxon>
        <taxon>Streptomyces</taxon>
    </lineage>
</organism>
<reference evidence="1 2" key="1">
    <citation type="submission" date="2024-10" db="EMBL/GenBank/DDBJ databases">
        <title>The Natural Products Discovery Center: Release of the First 8490 Sequenced Strains for Exploring Actinobacteria Biosynthetic Diversity.</title>
        <authorList>
            <person name="Kalkreuter E."/>
            <person name="Kautsar S.A."/>
            <person name="Yang D."/>
            <person name="Bader C.D."/>
            <person name="Teijaro C.N."/>
            <person name="Fluegel L."/>
            <person name="Davis C.M."/>
            <person name="Simpson J.R."/>
            <person name="Lauterbach L."/>
            <person name="Steele A.D."/>
            <person name="Gui C."/>
            <person name="Meng S."/>
            <person name="Li G."/>
            <person name="Viehrig K."/>
            <person name="Ye F."/>
            <person name="Su P."/>
            <person name="Kiefer A.F."/>
            <person name="Nichols A."/>
            <person name="Cepeda A.J."/>
            <person name="Yan W."/>
            <person name="Fan B."/>
            <person name="Jiang Y."/>
            <person name="Adhikari A."/>
            <person name="Zheng C.-J."/>
            <person name="Schuster L."/>
            <person name="Cowan T.M."/>
            <person name="Smanski M.J."/>
            <person name="Chevrette M.G."/>
            <person name="De Carvalho L.P.S."/>
            <person name="Shen B."/>
        </authorList>
    </citation>
    <scope>NUCLEOTIDE SEQUENCE [LARGE SCALE GENOMIC DNA]</scope>
    <source>
        <strain evidence="1 2">NPDC015755</strain>
    </source>
</reference>
<dbReference type="RefSeq" id="WP_391936775.1">
    <property type="nucleotide sequence ID" value="NZ_JBIBSM010000017.1"/>
</dbReference>
<gene>
    <name evidence="1" type="ORF">ACF05T_27810</name>
</gene>
<name>A0ABW6YJ51_9ACTN</name>
<protein>
    <submittedName>
        <fullName evidence="1">DUF2867 domain-containing protein</fullName>
    </submittedName>
</protein>
<sequence length="204" mass="22906">MARLAKSTFTERPWRIHEFTSDFAVEDVWAFRTPGAGPGDFPAMLTAMRVSGGLARQPLLVRFLFAARWKLGALLGWDEPAAGFGARVVSLRDRLPGDLRDAPRGEDSDAMPLKGVYELPTESARELANKTVHTVMHLGWVRGADGDHELRMTVLVKPNGRWGRLYMAAIAPFRYVVVYPALTREWERAWRDRHDLAARHGEGA</sequence>
<dbReference type="Proteomes" id="UP001603013">
    <property type="component" value="Unassembled WGS sequence"/>
</dbReference>
<evidence type="ECO:0000313" key="1">
    <source>
        <dbReference type="EMBL" id="MFF8279869.1"/>
    </source>
</evidence>
<proteinExistence type="predicted"/>